<protein>
    <submittedName>
        <fullName evidence="1">Uncharacterized protein</fullName>
    </submittedName>
</protein>
<dbReference type="RefSeq" id="WP_229696504.1">
    <property type="nucleotide sequence ID" value="NZ_BMKR01000061.1"/>
</dbReference>
<dbReference type="Proteomes" id="UP000637643">
    <property type="component" value="Unassembled WGS sequence"/>
</dbReference>
<evidence type="ECO:0000313" key="1">
    <source>
        <dbReference type="EMBL" id="GGG13299.1"/>
    </source>
</evidence>
<reference evidence="1" key="2">
    <citation type="submission" date="2020-09" db="EMBL/GenBank/DDBJ databases">
        <authorList>
            <person name="Sun Q."/>
            <person name="Zhou Y."/>
        </authorList>
    </citation>
    <scope>NUCLEOTIDE SEQUENCE</scope>
    <source>
        <strain evidence="1">CGMCC 1.16134</strain>
    </source>
</reference>
<dbReference type="AlphaFoldDB" id="A0A917D555"/>
<sequence length="148" mass="17472">MINRNKKLKEYLTNEEYENVIQNATQFSDMSLPVWHLEITGKCLSELSNFDLIRCIRQDVFTDLATFEIIERIDEQNTPFYADIDSMELMEKLSSVSSGMLSVYKSKLDRMIKNVEKNNLIDLANVWMFDEQKETYQGYINIIKNKIH</sequence>
<proteinExistence type="predicted"/>
<keyword evidence="2" id="KW-1185">Reference proteome</keyword>
<accession>A0A917D555</accession>
<organism evidence="1 2">
    <name type="scientific">Paenibacillus albidus</name>
    <dbReference type="NCBI Taxonomy" id="2041023"/>
    <lineage>
        <taxon>Bacteria</taxon>
        <taxon>Bacillati</taxon>
        <taxon>Bacillota</taxon>
        <taxon>Bacilli</taxon>
        <taxon>Bacillales</taxon>
        <taxon>Paenibacillaceae</taxon>
        <taxon>Paenibacillus</taxon>
    </lineage>
</organism>
<name>A0A917D555_9BACL</name>
<dbReference type="EMBL" id="BMKR01000061">
    <property type="protein sequence ID" value="GGG13299.1"/>
    <property type="molecule type" value="Genomic_DNA"/>
</dbReference>
<dbReference type="InterPro" id="IPR040547">
    <property type="entry name" value="CdiI"/>
</dbReference>
<reference evidence="1" key="1">
    <citation type="journal article" date="2014" name="Int. J. Syst. Evol. Microbiol.">
        <title>Complete genome sequence of Corynebacterium casei LMG S-19264T (=DSM 44701T), isolated from a smear-ripened cheese.</title>
        <authorList>
            <consortium name="US DOE Joint Genome Institute (JGI-PGF)"/>
            <person name="Walter F."/>
            <person name="Albersmeier A."/>
            <person name="Kalinowski J."/>
            <person name="Ruckert C."/>
        </authorList>
    </citation>
    <scope>NUCLEOTIDE SEQUENCE</scope>
    <source>
        <strain evidence="1">CGMCC 1.16134</strain>
    </source>
</reference>
<comment type="caution">
    <text evidence="1">The sequence shown here is derived from an EMBL/GenBank/DDBJ whole genome shotgun (WGS) entry which is preliminary data.</text>
</comment>
<dbReference type="Pfam" id="PF18616">
    <property type="entry name" value="CdiI_3"/>
    <property type="match status" value="1"/>
</dbReference>
<evidence type="ECO:0000313" key="2">
    <source>
        <dbReference type="Proteomes" id="UP000637643"/>
    </source>
</evidence>
<gene>
    <name evidence="1" type="ORF">GCM10010912_67180</name>
</gene>